<reference evidence="1 2" key="1">
    <citation type="submission" date="2020-08" db="EMBL/GenBank/DDBJ databases">
        <title>Putative novel bacterial strains isolated from necrotic wheat leaf tissues caused by Xanthomonas translucens.</title>
        <authorList>
            <person name="Tambong J.T."/>
        </authorList>
    </citation>
    <scope>NUCLEOTIDE SEQUENCE [LARGE SCALE GENOMIC DNA]</scope>
    <source>
        <strain evidence="1 2">DOAB 1069</strain>
    </source>
</reference>
<evidence type="ECO:0000313" key="1">
    <source>
        <dbReference type="EMBL" id="MBC3950010.1"/>
    </source>
</evidence>
<organism evidence="1 2">
    <name type="scientific">Pseudomonas folii</name>
    <dbReference type="NCBI Taxonomy" id="2762593"/>
    <lineage>
        <taxon>Bacteria</taxon>
        <taxon>Pseudomonadati</taxon>
        <taxon>Pseudomonadota</taxon>
        <taxon>Gammaproteobacteria</taxon>
        <taxon>Pseudomonadales</taxon>
        <taxon>Pseudomonadaceae</taxon>
        <taxon>Pseudomonas</taxon>
    </lineage>
</organism>
<name>A0ABR7AYM4_9PSED</name>
<sequence length="106" mass="11762">MDGFKEGSAQGLRCADCGWSIVTTNLSGIKLDEAKYEVSCSGNYHDEAHVRAVTEVTGYNFLMSRKALQKGRFTVFNGQAVEVLRIRNILISAGLECVIDPDFKWN</sequence>
<evidence type="ECO:0000313" key="2">
    <source>
        <dbReference type="Proteomes" id="UP000651852"/>
    </source>
</evidence>
<proteinExistence type="predicted"/>
<dbReference type="EMBL" id="JACONW010000033">
    <property type="protein sequence ID" value="MBC3950010.1"/>
    <property type="molecule type" value="Genomic_DNA"/>
</dbReference>
<keyword evidence="2" id="KW-1185">Reference proteome</keyword>
<accession>A0ABR7AYM4</accession>
<comment type="caution">
    <text evidence="1">The sequence shown here is derived from an EMBL/GenBank/DDBJ whole genome shotgun (WGS) entry which is preliminary data.</text>
</comment>
<protein>
    <submittedName>
        <fullName evidence="1">Uncharacterized protein</fullName>
    </submittedName>
</protein>
<gene>
    <name evidence="1" type="ORF">H8S59_09530</name>
</gene>
<dbReference type="Proteomes" id="UP000651852">
    <property type="component" value="Unassembled WGS sequence"/>
</dbReference>
<dbReference type="RefSeq" id="WP_187521252.1">
    <property type="nucleotide sequence ID" value="NZ_JACONW010000033.1"/>
</dbReference>